<name>A0A1T4UGS1_9GAMM</name>
<dbReference type="RefSeq" id="WP_258178427.1">
    <property type="nucleotide sequence ID" value="NZ_AP024856.1"/>
</dbReference>
<dbReference type="EMBL" id="FUWP01000023">
    <property type="protein sequence ID" value="SKA51796.1"/>
    <property type="molecule type" value="Genomic_DNA"/>
</dbReference>
<evidence type="ECO:0000313" key="2">
    <source>
        <dbReference type="Proteomes" id="UP000191116"/>
    </source>
</evidence>
<dbReference type="AlphaFoldDB" id="A0A1T4UGS1"/>
<gene>
    <name evidence="1" type="ORF">CZ814_03214</name>
</gene>
<proteinExistence type="predicted"/>
<protein>
    <submittedName>
        <fullName evidence="1">Uncharacterized protein</fullName>
    </submittedName>
</protein>
<dbReference type="Proteomes" id="UP000191116">
    <property type="component" value="Unassembled WGS sequence"/>
</dbReference>
<reference evidence="1 2" key="1">
    <citation type="submission" date="2017-02" db="EMBL/GenBank/DDBJ databases">
        <authorList>
            <person name="Peterson S.W."/>
        </authorList>
    </citation>
    <scope>NUCLEOTIDE SEQUENCE [LARGE SCALE GENOMIC DNA]</scope>
    <source>
        <strain evidence="1 2">CECT 9189</strain>
    </source>
</reference>
<sequence>MKLIVGLVVGLAVGVMIADSKPVMAEQIRVWTNDVSQFVSSTFN</sequence>
<organism evidence="1 2">
    <name type="scientific">Photobacterium toruni</name>
    <dbReference type="NCBI Taxonomy" id="1935446"/>
    <lineage>
        <taxon>Bacteria</taxon>
        <taxon>Pseudomonadati</taxon>
        <taxon>Pseudomonadota</taxon>
        <taxon>Gammaproteobacteria</taxon>
        <taxon>Vibrionales</taxon>
        <taxon>Vibrionaceae</taxon>
        <taxon>Photobacterium</taxon>
    </lineage>
</organism>
<accession>A0A1T4UGS1</accession>
<evidence type="ECO:0000313" key="1">
    <source>
        <dbReference type="EMBL" id="SKA51796.1"/>
    </source>
</evidence>